<dbReference type="Proteomes" id="UP001629156">
    <property type="component" value="Unassembled WGS sequence"/>
</dbReference>
<dbReference type="EC" id="3.1.26.5" evidence="6 7"/>
<proteinExistence type="inferred from homology"/>
<evidence type="ECO:0000313" key="8">
    <source>
        <dbReference type="EMBL" id="MFL9845862.1"/>
    </source>
</evidence>
<dbReference type="Gene3D" id="3.30.230.10">
    <property type="match status" value="1"/>
</dbReference>
<dbReference type="EMBL" id="JBELPZ010000023">
    <property type="protein sequence ID" value="MFL9845862.1"/>
    <property type="molecule type" value="Genomic_DNA"/>
</dbReference>
<dbReference type="Pfam" id="PF00825">
    <property type="entry name" value="Ribonuclease_P"/>
    <property type="match status" value="1"/>
</dbReference>
<dbReference type="InterPro" id="IPR020568">
    <property type="entry name" value="Ribosomal_Su5_D2-typ_SF"/>
</dbReference>
<evidence type="ECO:0000256" key="7">
    <source>
        <dbReference type="NCBIfam" id="TIGR00188"/>
    </source>
</evidence>
<comment type="catalytic activity">
    <reaction evidence="6">
        <text>Endonucleolytic cleavage of RNA, removing 5'-extranucleotides from tRNA precursor.</text>
        <dbReference type="EC" id="3.1.26.5"/>
    </reaction>
</comment>
<comment type="similarity">
    <text evidence="6">Belongs to the RnpA family.</text>
</comment>
<keyword evidence="9" id="KW-1185">Reference proteome</keyword>
<evidence type="ECO:0000256" key="4">
    <source>
        <dbReference type="ARBA" id="ARBA00022801"/>
    </source>
</evidence>
<comment type="subunit">
    <text evidence="6">Consists of a catalytic RNA component (M1 or rnpB) and a protein subunit.</text>
</comment>
<keyword evidence="1 6" id="KW-0819">tRNA processing</keyword>
<evidence type="ECO:0000256" key="3">
    <source>
        <dbReference type="ARBA" id="ARBA00022759"/>
    </source>
</evidence>
<gene>
    <name evidence="6 8" type="primary">rnpA</name>
    <name evidence="8" type="ORF">ABS766_15685</name>
</gene>
<dbReference type="RefSeq" id="WP_408086162.1">
    <property type="nucleotide sequence ID" value="NZ_JBELPZ010000023.1"/>
</dbReference>
<evidence type="ECO:0000256" key="6">
    <source>
        <dbReference type="HAMAP-Rule" id="MF_00227"/>
    </source>
</evidence>
<dbReference type="GO" id="GO:0004526">
    <property type="term" value="F:ribonuclease P activity"/>
    <property type="evidence" value="ECO:0007669"/>
    <property type="project" value="UniProtKB-EC"/>
</dbReference>
<dbReference type="NCBIfam" id="TIGR00188">
    <property type="entry name" value="rnpA"/>
    <property type="match status" value="1"/>
</dbReference>
<dbReference type="HAMAP" id="MF_00227">
    <property type="entry name" value="RNase_P"/>
    <property type="match status" value="1"/>
</dbReference>
<keyword evidence="3 6" id="KW-0255">Endonuclease</keyword>
<protein>
    <recommendedName>
        <fullName evidence="6 7">Ribonuclease P protein component</fullName>
        <shortName evidence="6">RNase P protein</shortName>
        <shortName evidence="6">RNaseP protein</shortName>
        <ecNumber evidence="6 7">3.1.26.5</ecNumber>
    </recommendedName>
    <alternativeName>
        <fullName evidence="6">Protein C5</fullName>
    </alternativeName>
</protein>
<keyword evidence="2 6" id="KW-0540">Nuclease</keyword>
<evidence type="ECO:0000256" key="2">
    <source>
        <dbReference type="ARBA" id="ARBA00022722"/>
    </source>
</evidence>
<dbReference type="PANTHER" id="PTHR33992:SF1">
    <property type="entry name" value="RIBONUCLEASE P PROTEIN COMPONENT"/>
    <property type="match status" value="1"/>
</dbReference>
<dbReference type="PANTHER" id="PTHR33992">
    <property type="entry name" value="RIBONUCLEASE P PROTEIN COMPONENT"/>
    <property type="match status" value="1"/>
</dbReference>
<comment type="caution">
    <text evidence="8">The sequence shown here is derived from an EMBL/GenBank/DDBJ whole genome shotgun (WGS) entry which is preliminary data.</text>
</comment>
<name>A0ABW8Z0V1_9FLAO</name>
<evidence type="ECO:0000313" key="9">
    <source>
        <dbReference type="Proteomes" id="UP001629156"/>
    </source>
</evidence>
<comment type="function">
    <text evidence="6">RNaseP catalyzes the removal of the 5'-leader sequence from pre-tRNA to produce the mature 5'-terminus. It can also cleave other RNA substrates such as 4.5S RNA. The protein component plays an auxiliary but essential role in vivo by binding to the 5'-leader sequence and broadening the substrate specificity of the ribozyme.</text>
</comment>
<reference evidence="8 9" key="1">
    <citation type="submission" date="2024-06" db="EMBL/GenBank/DDBJ databases">
        <authorList>
            <person name="Kaempfer P."/>
            <person name="Viver T."/>
        </authorList>
    </citation>
    <scope>NUCLEOTIDE SEQUENCE [LARGE SCALE GENOMIC DNA]</scope>
    <source>
        <strain evidence="8 9">ST-119</strain>
    </source>
</reference>
<evidence type="ECO:0000256" key="5">
    <source>
        <dbReference type="ARBA" id="ARBA00022884"/>
    </source>
</evidence>
<organism evidence="8 9">
    <name type="scientific">Flavobacterium rhizosphaerae</name>
    <dbReference type="NCBI Taxonomy" id="3163298"/>
    <lineage>
        <taxon>Bacteria</taxon>
        <taxon>Pseudomonadati</taxon>
        <taxon>Bacteroidota</taxon>
        <taxon>Flavobacteriia</taxon>
        <taxon>Flavobacteriales</taxon>
        <taxon>Flavobacteriaceae</taxon>
        <taxon>Flavobacterium</taxon>
    </lineage>
</organism>
<dbReference type="InterPro" id="IPR000100">
    <property type="entry name" value="RNase_P"/>
</dbReference>
<dbReference type="InterPro" id="IPR014721">
    <property type="entry name" value="Ribsml_uS5_D2-typ_fold_subgr"/>
</dbReference>
<evidence type="ECO:0000256" key="1">
    <source>
        <dbReference type="ARBA" id="ARBA00022694"/>
    </source>
</evidence>
<sequence length="131" mass="15484">MMEKRFTYPKSEKLKSRVVIEKLFTGGKSVSKYPLRLVYIPLDDADIISSTQVGVSVSKRYFKKAVDRNYYKRLMREAYRLNKYQLTGALTKPYAFMLLYQTKDRLTYDEVYEKTVQLIDKFLLQEGLVNP</sequence>
<keyword evidence="4 6" id="KW-0378">Hydrolase</keyword>
<keyword evidence="5 6" id="KW-0694">RNA-binding</keyword>
<dbReference type="SUPFAM" id="SSF54211">
    <property type="entry name" value="Ribosomal protein S5 domain 2-like"/>
    <property type="match status" value="1"/>
</dbReference>
<accession>A0ABW8Z0V1</accession>